<dbReference type="GO" id="GO:0005634">
    <property type="term" value="C:nucleus"/>
    <property type="evidence" value="ECO:0007669"/>
    <property type="project" value="TreeGrafter"/>
</dbReference>
<dbReference type="Gene3D" id="3.40.630.60">
    <property type="match status" value="1"/>
</dbReference>
<dbReference type="GO" id="GO:0005737">
    <property type="term" value="C:cytoplasm"/>
    <property type="evidence" value="ECO:0007669"/>
    <property type="project" value="TreeGrafter"/>
</dbReference>
<evidence type="ECO:0000313" key="6">
    <source>
        <dbReference type="EMBL" id="KIW05442.1"/>
    </source>
</evidence>
<keyword evidence="7" id="KW-1185">Reference proteome</keyword>
<sequence>MTVWPLRASITLPGLAGSGGIPEVHSGTSSPDRSPPLTATVVNVKHSGSKNVCAKREGAAFTIAEECERLFCETLKTIFLGDGGMVSQDSLAMGTHSDSWFDQTNIISNLAVQPVPTNISPYSAALAPVYASSRRSLTDWLEMYDYVGGSRFRGCIVEGVKGRSMFIFFEASILDSDLKPGLMALLELCSVPEAECSKLVVCVDRGFESQFSQRLLRDLGWVGFEPITLDEWSGSSGVTSDRWMFLSMEV</sequence>
<evidence type="ECO:0000313" key="7">
    <source>
        <dbReference type="Proteomes" id="UP000053259"/>
    </source>
</evidence>
<dbReference type="Proteomes" id="UP000053259">
    <property type="component" value="Unassembled WGS sequence"/>
</dbReference>
<evidence type="ECO:0000256" key="2">
    <source>
        <dbReference type="ARBA" id="ARBA00008796"/>
    </source>
</evidence>
<dbReference type="PANTHER" id="PTHR10279">
    <property type="entry name" value="ORNITHINE DECARBOXYLASE ANTIZYME"/>
    <property type="match status" value="1"/>
</dbReference>
<dbReference type="STRING" id="253628.A0A0D1YXL1"/>
<dbReference type="GO" id="GO:0045732">
    <property type="term" value="P:positive regulation of protein catabolic process"/>
    <property type="evidence" value="ECO:0007669"/>
    <property type="project" value="TreeGrafter"/>
</dbReference>
<dbReference type="GeneID" id="27311304"/>
<dbReference type="InterPro" id="IPR002993">
    <property type="entry name" value="ODC_AZ"/>
</dbReference>
<comment type="subunit">
    <text evidence="3">Interacts with ODC and thereby sterically blocks ODC homodimerization.</text>
</comment>
<dbReference type="PANTHER" id="PTHR10279:SF10">
    <property type="entry name" value="ORNITHINE DECARBOXYLASE ANTIZYME"/>
    <property type="match status" value="1"/>
</dbReference>
<dbReference type="InParanoid" id="A0A0D1YXL1"/>
<dbReference type="GO" id="GO:0008073">
    <property type="term" value="F:ornithine decarboxylase inhibitor activity"/>
    <property type="evidence" value="ECO:0007669"/>
    <property type="project" value="InterPro"/>
</dbReference>
<dbReference type="RefSeq" id="XP_016215311.1">
    <property type="nucleotide sequence ID" value="XM_016356518.1"/>
</dbReference>
<reference evidence="6 7" key="1">
    <citation type="submission" date="2015-01" db="EMBL/GenBank/DDBJ databases">
        <title>The Genome Sequence of Ochroconis gallopava CBS43764.</title>
        <authorList>
            <consortium name="The Broad Institute Genomics Platform"/>
            <person name="Cuomo C."/>
            <person name="de Hoog S."/>
            <person name="Gorbushina A."/>
            <person name="Stielow B."/>
            <person name="Teixiera M."/>
            <person name="Abouelleil A."/>
            <person name="Chapman S.B."/>
            <person name="Priest M."/>
            <person name="Young S.K."/>
            <person name="Wortman J."/>
            <person name="Nusbaum C."/>
            <person name="Birren B."/>
        </authorList>
    </citation>
    <scope>NUCLEOTIDE SEQUENCE [LARGE SCALE GENOMIC DNA]</scope>
    <source>
        <strain evidence="6 7">CBS 43764</strain>
    </source>
</reference>
<comment type="similarity">
    <text evidence="2">Belongs to the ODC antizyme family.</text>
</comment>
<organism evidence="6 7">
    <name type="scientific">Verruconis gallopava</name>
    <dbReference type="NCBI Taxonomy" id="253628"/>
    <lineage>
        <taxon>Eukaryota</taxon>
        <taxon>Fungi</taxon>
        <taxon>Dikarya</taxon>
        <taxon>Ascomycota</taxon>
        <taxon>Pezizomycotina</taxon>
        <taxon>Dothideomycetes</taxon>
        <taxon>Pleosporomycetidae</taxon>
        <taxon>Venturiales</taxon>
        <taxon>Sympoventuriaceae</taxon>
        <taxon>Verruconis</taxon>
    </lineage>
</organism>
<comment type="function">
    <text evidence="1">Ornithine decarboxylase (ODC) antizyme protein that negatively regulates ODC activity and intracellular polyamine biosynthesis in response to increased intracellular polyamine levels. Binds to ODC monomers, inhibiting the assembly of the functional ODC homodimer, and targets the monomers for ubiquitin-independent proteolytic destruction by the 26S proteasome.</text>
</comment>
<proteinExistence type="inferred from homology"/>
<dbReference type="GO" id="GO:0075523">
    <property type="term" value="P:viral translational frameshifting"/>
    <property type="evidence" value="ECO:0007669"/>
    <property type="project" value="UniProtKB-KW"/>
</dbReference>
<dbReference type="Pfam" id="PF02100">
    <property type="entry name" value="ODC_AZ"/>
    <property type="match status" value="1"/>
</dbReference>
<name>A0A0D1YXL1_9PEZI</name>
<dbReference type="VEuPathDB" id="FungiDB:PV09_03331"/>
<evidence type="ECO:0000256" key="5">
    <source>
        <dbReference type="ARBA" id="ARBA00022758"/>
    </source>
</evidence>
<evidence type="ECO:0000256" key="3">
    <source>
        <dbReference type="ARBA" id="ARBA00011486"/>
    </source>
</evidence>
<gene>
    <name evidence="6" type="ORF">PV09_03331</name>
</gene>
<accession>A0A0D1YXL1</accession>
<dbReference type="AlphaFoldDB" id="A0A0D1YXL1"/>
<dbReference type="EMBL" id="KN847537">
    <property type="protein sequence ID" value="KIW05442.1"/>
    <property type="molecule type" value="Genomic_DNA"/>
</dbReference>
<keyword evidence="5" id="KW-0688">Ribosomal frameshifting</keyword>
<protein>
    <recommendedName>
        <fullName evidence="4">Ornithine decarboxylase antizyme</fullName>
    </recommendedName>
</protein>
<dbReference type="SUPFAM" id="SSF55729">
    <property type="entry name" value="Acyl-CoA N-acyltransferases (Nat)"/>
    <property type="match status" value="1"/>
</dbReference>
<evidence type="ECO:0000256" key="1">
    <source>
        <dbReference type="ARBA" id="ARBA00002307"/>
    </source>
</evidence>
<dbReference type="InterPro" id="IPR016181">
    <property type="entry name" value="Acyl_CoA_acyltransferase"/>
</dbReference>
<dbReference type="OrthoDB" id="5959761at2759"/>
<evidence type="ECO:0000256" key="4">
    <source>
        <dbReference type="ARBA" id="ARBA00017712"/>
    </source>
</evidence>
<dbReference type="HOGENOM" id="CLU_086393_0_1_1"/>
<dbReference type="InterPro" id="IPR038581">
    <property type="entry name" value="ODC_AZ_sf"/>
</dbReference>